<sequence length="112" mass="12344">MESSSSWPKPTPDVFSTPAFPVHPGQEELTVIHTDLYVRDMVSISVGLGARRKIQLNIAAARDLKESGYAVPWLRISHPRQPAASGVEHYVCSTMHSGRYAYANIGVIRSSH</sequence>
<accession>A0ACC2IBQ1</accession>
<gene>
    <name evidence="1" type="ORF">OPT61_g5055</name>
</gene>
<dbReference type="Proteomes" id="UP001153331">
    <property type="component" value="Unassembled WGS sequence"/>
</dbReference>
<name>A0ACC2IBQ1_9PLEO</name>
<evidence type="ECO:0000313" key="1">
    <source>
        <dbReference type="EMBL" id="KAJ8112624.1"/>
    </source>
</evidence>
<evidence type="ECO:0000313" key="2">
    <source>
        <dbReference type="Proteomes" id="UP001153331"/>
    </source>
</evidence>
<dbReference type="EMBL" id="JAPHNI010000310">
    <property type="protein sequence ID" value="KAJ8112624.1"/>
    <property type="molecule type" value="Genomic_DNA"/>
</dbReference>
<keyword evidence="2" id="KW-1185">Reference proteome</keyword>
<reference evidence="1" key="1">
    <citation type="submission" date="2022-11" db="EMBL/GenBank/DDBJ databases">
        <title>Genome Sequence of Boeremia exigua.</title>
        <authorList>
            <person name="Buettner E."/>
        </authorList>
    </citation>
    <scope>NUCLEOTIDE SEQUENCE</scope>
    <source>
        <strain evidence="1">CU02</strain>
    </source>
</reference>
<protein>
    <submittedName>
        <fullName evidence="1">Uncharacterized protein</fullName>
    </submittedName>
</protein>
<proteinExistence type="predicted"/>
<comment type="caution">
    <text evidence="1">The sequence shown here is derived from an EMBL/GenBank/DDBJ whole genome shotgun (WGS) entry which is preliminary data.</text>
</comment>
<organism evidence="1 2">
    <name type="scientific">Boeremia exigua</name>
    <dbReference type="NCBI Taxonomy" id="749465"/>
    <lineage>
        <taxon>Eukaryota</taxon>
        <taxon>Fungi</taxon>
        <taxon>Dikarya</taxon>
        <taxon>Ascomycota</taxon>
        <taxon>Pezizomycotina</taxon>
        <taxon>Dothideomycetes</taxon>
        <taxon>Pleosporomycetidae</taxon>
        <taxon>Pleosporales</taxon>
        <taxon>Pleosporineae</taxon>
        <taxon>Didymellaceae</taxon>
        <taxon>Boeremia</taxon>
    </lineage>
</organism>